<keyword evidence="2" id="KW-1133">Transmembrane helix</keyword>
<gene>
    <name evidence="4" type="ORF">APE01nite_17110</name>
</gene>
<dbReference type="EMBL" id="BJMV01000008">
    <property type="protein sequence ID" value="GEB85914.1"/>
    <property type="molecule type" value="Genomic_DNA"/>
</dbReference>
<name>A0A4Y3TVZ0_9PROT</name>
<feature type="compositionally biased region" description="Low complexity" evidence="1">
    <location>
        <begin position="204"/>
        <end position="234"/>
    </location>
</feature>
<keyword evidence="5" id="KW-1185">Reference proteome</keyword>
<feature type="compositionally biased region" description="Low complexity" evidence="1">
    <location>
        <begin position="242"/>
        <end position="260"/>
    </location>
</feature>
<evidence type="ECO:0000256" key="1">
    <source>
        <dbReference type="SAM" id="MobiDB-lite"/>
    </source>
</evidence>
<evidence type="ECO:0000313" key="4">
    <source>
        <dbReference type="EMBL" id="GEB85914.1"/>
    </source>
</evidence>
<keyword evidence="2" id="KW-0812">Transmembrane</keyword>
<proteinExistence type="predicted"/>
<evidence type="ECO:0000256" key="2">
    <source>
        <dbReference type="SAM" id="Phobius"/>
    </source>
</evidence>
<reference evidence="4 5" key="1">
    <citation type="submission" date="2019-06" db="EMBL/GenBank/DDBJ databases">
        <title>Whole genome shotgun sequence of Acetobacter peroxydans NBRC 13755.</title>
        <authorList>
            <person name="Hosoyama A."/>
            <person name="Uohara A."/>
            <person name="Ohji S."/>
            <person name="Ichikawa N."/>
        </authorList>
    </citation>
    <scope>NUCLEOTIDE SEQUENCE [LARGE SCALE GENOMIC DNA]</scope>
    <source>
        <strain evidence="4 5">NBRC 13755</strain>
    </source>
</reference>
<dbReference type="InterPro" id="IPR007730">
    <property type="entry name" value="SPOR-like_dom"/>
</dbReference>
<dbReference type="RefSeq" id="WP_141376552.1">
    <property type="nucleotide sequence ID" value="NZ_BAPL01000030.1"/>
</dbReference>
<dbReference type="AlphaFoldDB" id="A0A4Y3TVZ0"/>
<keyword evidence="2" id="KW-0472">Membrane</keyword>
<evidence type="ECO:0000259" key="3">
    <source>
        <dbReference type="PROSITE" id="PS51724"/>
    </source>
</evidence>
<feature type="compositionally biased region" description="Basic and acidic residues" evidence="1">
    <location>
        <begin position="1"/>
        <end position="24"/>
    </location>
</feature>
<dbReference type="OrthoDB" id="8479416at2"/>
<feature type="region of interest" description="Disordered" evidence="1">
    <location>
        <begin position="94"/>
        <end position="270"/>
    </location>
</feature>
<dbReference type="Proteomes" id="UP000317730">
    <property type="component" value="Unassembled WGS sequence"/>
</dbReference>
<sequence length="354" mass="35577">MNEKERGSATAEDRISRARERMSTDYDDTPSKPEAALLGSMLARVTGTDSITQWLAYGAAGLGGLLVLGIGGWALVRHHSHGIPVFGPPPVAMKTHPVDPGGMQLDALGPIEDTDDQTGHPVPAPEKPNPAALAAQYGGTPATPAAPAGANAGEAAGAPAAAGQTADTASATPATAPSGTAAGASAQEEESDSTAPGAVEEGDSAAAVQGAAQGAGQAASHAAATASVPTPATQPDKKADEAPAQSAPAPAARQAEAALPAPVPAPSAVKDSSGAYQVQLAALQSDAEARKEWSRLKTRYPTLFGTRTPSIVRTEQNSAVFYRLRVTGFDSSADAHAFCATARERGLACMVARP</sequence>
<feature type="region of interest" description="Disordered" evidence="1">
    <location>
        <begin position="1"/>
        <end position="31"/>
    </location>
</feature>
<accession>A0A4Y3TVZ0</accession>
<comment type="caution">
    <text evidence="4">The sequence shown here is derived from an EMBL/GenBank/DDBJ whole genome shotgun (WGS) entry which is preliminary data.</text>
</comment>
<dbReference type="PROSITE" id="PS51724">
    <property type="entry name" value="SPOR"/>
    <property type="match status" value="1"/>
</dbReference>
<feature type="domain" description="SPOR" evidence="3">
    <location>
        <begin position="270"/>
        <end position="354"/>
    </location>
</feature>
<dbReference type="SUPFAM" id="SSF110997">
    <property type="entry name" value="Sporulation related repeat"/>
    <property type="match status" value="1"/>
</dbReference>
<feature type="compositionally biased region" description="Low complexity" evidence="1">
    <location>
        <begin position="134"/>
        <end position="186"/>
    </location>
</feature>
<feature type="transmembrane region" description="Helical" evidence="2">
    <location>
        <begin position="54"/>
        <end position="76"/>
    </location>
</feature>
<dbReference type="Pfam" id="PF05036">
    <property type="entry name" value="SPOR"/>
    <property type="match status" value="1"/>
</dbReference>
<dbReference type="GO" id="GO:0042834">
    <property type="term" value="F:peptidoglycan binding"/>
    <property type="evidence" value="ECO:0007669"/>
    <property type="project" value="InterPro"/>
</dbReference>
<dbReference type="Gene3D" id="3.30.70.1070">
    <property type="entry name" value="Sporulation related repeat"/>
    <property type="match status" value="1"/>
</dbReference>
<protein>
    <recommendedName>
        <fullName evidence="3">SPOR domain-containing protein</fullName>
    </recommendedName>
</protein>
<evidence type="ECO:0000313" key="5">
    <source>
        <dbReference type="Proteomes" id="UP000317730"/>
    </source>
</evidence>
<dbReference type="InterPro" id="IPR036680">
    <property type="entry name" value="SPOR-like_sf"/>
</dbReference>
<organism evidence="4 5">
    <name type="scientific">Acetobacter peroxydans</name>
    <dbReference type="NCBI Taxonomy" id="104098"/>
    <lineage>
        <taxon>Bacteria</taxon>
        <taxon>Pseudomonadati</taxon>
        <taxon>Pseudomonadota</taxon>
        <taxon>Alphaproteobacteria</taxon>
        <taxon>Acetobacterales</taxon>
        <taxon>Acetobacteraceae</taxon>
        <taxon>Acetobacter</taxon>
    </lineage>
</organism>